<organism evidence="2 3">
    <name type="scientific">Bradyrhizobium valentinum</name>
    <dbReference type="NCBI Taxonomy" id="1518501"/>
    <lineage>
        <taxon>Bacteria</taxon>
        <taxon>Pseudomonadati</taxon>
        <taxon>Pseudomonadota</taxon>
        <taxon>Alphaproteobacteria</taxon>
        <taxon>Hyphomicrobiales</taxon>
        <taxon>Nitrobacteraceae</taxon>
        <taxon>Bradyrhizobium</taxon>
    </lineage>
</organism>
<dbReference type="Pfam" id="PF11453">
    <property type="entry name" value="DUF2950"/>
    <property type="match status" value="1"/>
</dbReference>
<protein>
    <recommendedName>
        <fullName evidence="4">DUF2950 domain-containing protein</fullName>
    </recommendedName>
</protein>
<feature type="chain" id="PRO_5009796778" description="DUF2950 domain-containing protein" evidence="1">
    <location>
        <begin position="33"/>
        <end position="311"/>
    </location>
</feature>
<keyword evidence="3" id="KW-1185">Reference proteome</keyword>
<evidence type="ECO:0000313" key="2">
    <source>
        <dbReference type="EMBL" id="KRQ90366.1"/>
    </source>
</evidence>
<gene>
    <name evidence="2" type="ORF">CP49_16255</name>
</gene>
<dbReference type="AlphaFoldDB" id="A0A0R3KKJ5"/>
<evidence type="ECO:0008006" key="4">
    <source>
        <dbReference type="Google" id="ProtNLM"/>
    </source>
</evidence>
<reference evidence="2 3" key="1">
    <citation type="submission" date="2014-03" db="EMBL/GenBank/DDBJ databases">
        <title>Bradyrhizobium valentinum sp. nov., isolated from effective nodules of Lupinus mariae-josephae, a lupine endemic of basic-lime soils in Eastern Spain.</title>
        <authorList>
            <person name="Duran D."/>
            <person name="Rey L."/>
            <person name="Navarro A."/>
            <person name="Busquets A."/>
            <person name="Imperial J."/>
            <person name="Ruiz-Argueso T."/>
        </authorList>
    </citation>
    <scope>NUCLEOTIDE SEQUENCE [LARGE SCALE GENOMIC DNA]</scope>
    <source>
        <strain evidence="2 3">LmjM3</strain>
    </source>
</reference>
<sequence>MTRLRLTLGCRTHAAVVTAAVILLLAMSFANAQQVFKTPEDGATALATAVKSGATRDIRKVLGRDAEDIMFSGDEVADREARERFVGAYDAKHNVIIEGEKASLVIGADDFPFPIPLTRQKAGWKFDTAAGRLEILYRRIGRNELDAIQTCLAYVDAQNEYAEKDRTGVGPGVYAQRIVSSSGKKDGLYWPASDGDASPLGEFVAQASAEGYKAGEGRTPYHGYYYRILTQQGPNAPGGTLKYVVKGKMIGGYALLAYPAEYGNSGVMTFLVNHSGTVYQKDLGDYTMRLVSRMMWFDPDQTWKKVDVPDR</sequence>
<feature type="signal peptide" evidence="1">
    <location>
        <begin position="1"/>
        <end position="32"/>
    </location>
</feature>
<dbReference type="EMBL" id="LLXX01000236">
    <property type="protein sequence ID" value="KRQ90366.1"/>
    <property type="molecule type" value="Genomic_DNA"/>
</dbReference>
<comment type="caution">
    <text evidence="2">The sequence shown here is derived from an EMBL/GenBank/DDBJ whole genome shotgun (WGS) entry which is preliminary data.</text>
</comment>
<keyword evidence="1" id="KW-0732">Signal</keyword>
<evidence type="ECO:0000256" key="1">
    <source>
        <dbReference type="SAM" id="SignalP"/>
    </source>
</evidence>
<proteinExistence type="predicted"/>
<dbReference type="OrthoDB" id="108782at2"/>
<dbReference type="STRING" id="1518501.CQ10_35080"/>
<evidence type="ECO:0000313" key="3">
    <source>
        <dbReference type="Proteomes" id="UP000051913"/>
    </source>
</evidence>
<dbReference type="Proteomes" id="UP000051913">
    <property type="component" value="Unassembled WGS sequence"/>
</dbReference>
<accession>A0A0R3KKJ5</accession>
<dbReference type="InterPro" id="IPR021556">
    <property type="entry name" value="DUF2950"/>
</dbReference>
<name>A0A0R3KKJ5_9BRAD</name>